<protein>
    <recommendedName>
        <fullName evidence="4">Type II secretion system protein</fullName>
    </recommendedName>
</protein>
<dbReference type="OrthoDB" id="279533at2"/>
<evidence type="ECO:0000313" key="3">
    <source>
        <dbReference type="Proteomes" id="UP000318995"/>
    </source>
</evidence>
<dbReference type="AlphaFoldDB" id="A0A5C5VRQ6"/>
<gene>
    <name evidence="2" type="ORF">Pla111_30380</name>
</gene>
<dbReference type="EMBL" id="SJPH01000009">
    <property type="protein sequence ID" value="TWT41324.1"/>
    <property type="molecule type" value="Genomic_DNA"/>
</dbReference>
<dbReference type="Proteomes" id="UP000318995">
    <property type="component" value="Unassembled WGS sequence"/>
</dbReference>
<reference evidence="2 3" key="1">
    <citation type="submission" date="2019-02" db="EMBL/GenBank/DDBJ databases">
        <title>Deep-cultivation of Planctomycetes and their phenomic and genomic characterization uncovers novel biology.</title>
        <authorList>
            <person name="Wiegand S."/>
            <person name="Jogler M."/>
            <person name="Boedeker C."/>
            <person name="Pinto D."/>
            <person name="Vollmers J."/>
            <person name="Rivas-Marin E."/>
            <person name="Kohn T."/>
            <person name="Peeters S.H."/>
            <person name="Heuer A."/>
            <person name="Rast P."/>
            <person name="Oberbeckmann S."/>
            <person name="Bunk B."/>
            <person name="Jeske O."/>
            <person name="Meyerdierks A."/>
            <person name="Storesund J.E."/>
            <person name="Kallscheuer N."/>
            <person name="Luecker S."/>
            <person name="Lage O.M."/>
            <person name="Pohl T."/>
            <person name="Merkel B.J."/>
            <person name="Hornburger P."/>
            <person name="Mueller R.-W."/>
            <person name="Bruemmer F."/>
            <person name="Labrenz M."/>
            <person name="Spormann A.M."/>
            <person name="Op Den Camp H."/>
            <person name="Overmann J."/>
            <person name="Amann R."/>
            <person name="Jetten M.S.M."/>
            <person name="Mascher T."/>
            <person name="Medema M.H."/>
            <person name="Devos D.P."/>
            <person name="Kaster A.-K."/>
            <person name="Ovreas L."/>
            <person name="Rohde M."/>
            <person name="Galperin M.Y."/>
            <person name="Jogler C."/>
        </authorList>
    </citation>
    <scope>NUCLEOTIDE SEQUENCE [LARGE SCALE GENOMIC DNA]</scope>
    <source>
        <strain evidence="2 3">Pla111</strain>
    </source>
</reference>
<keyword evidence="1" id="KW-0812">Transmembrane</keyword>
<feature type="transmembrane region" description="Helical" evidence="1">
    <location>
        <begin position="16"/>
        <end position="35"/>
    </location>
</feature>
<name>A0A5C5VRQ6_9BACT</name>
<evidence type="ECO:0000256" key="1">
    <source>
        <dbReference type="SAM" id="Phobius"/>
    </source>
</evidence>
<proteinExistence type="predicted"/>
<keyword evidence="1" id="KW-0472">Membrane</keyword>
<accession>A0A5C5VRQ6</accession>
<evidence type="ECO:0000313" key="2">
    <source>
        <dbReference type="EMBL" id="TWT41324.1"/>
    </source>
</evidence>
<keyword evidence="1" id="KW-1133">Transmembrane helix</keyword>
<organism evidence="2 3">
    <name type="scientific">Botrimarina hoheduenensis</name>
    <dbReference type="NCBI Taxonomy" id="2528000"/>
    <lineage>
        <taxon>Bacteria</taxon>
        <taxon>Pseudomonadati</taxon>
        <taxon>Planctomycetota</taxon>
        <taxon>Planctomycetia</taxon>
        <taxon>Pirellulales</taxon>
        <taxon>Lacipirellulaceae</taxon>
        <taxon>Botrimarina</taxon>
    </lineage>
</organism>
<dbReference type="RefSeq" id="WP_146575250.1">
    <property type="nucleotide sequence ID" value="NZ_SJPH01000009.1"/>
</dbReference>
<evidence type="ECO:0008006" key="4">
    <source>
        <dbReference type="Google" id="ProtNLM"/>
    </source>
</evidence>
<sequence>MFHHSRDHTSRSRKGSLLLECVAGLAALGIALVVISRTTQTIDRQWRLTTQERLAAETLDNAMELAVALDWSDITAERLADIQPSPHAVARLHRWTLSAEVAEEATPTTGKRLQFVLTWQPTPAAEPLRRSLTTWVYPLEGVEP</sequence>
<keyword evidence="3" id="KW-1185">Reference proteome</keyword>
<comment type="caution">
    <text evidence="2">The sequence shown here is derived from an EMBL/GenBank/DDBJ whole genome shotgun (WGS) entry which is preliminary data.</text>
</comment>